<reference evidence="1" key="1">
    <citation type="submission" date="2023-07" db="EMBL/GenBank/DDBJ databases">
        <authorList>
            <consortium name="AG Swart"/>
            <person name="Singh M."/>
            <person name="Singh A."/>
            <person name="Seah K."/>
            <person name="Emmerich C."/>
        </authorList>
    </citation>
    <scope>NUCLEOTIDE SEQUENCE</scope>
    <source>
        <strain evidence="1">DP1</strain>
    </source>
</reference>
<organism evidence="1 2">
    <name type="scientific">Euplotes crassus</name>
    <dbReference type="NCBI Taxonomy" id="5936"/>
    <lineage>
        <taxon>Eukaryota</taxon>
        <taxon>Sar</taxon>
        <taxon>Alveolata</taxon>
        <taxon>Ciliophora</taxon>
        <taxon>Intramacronucleata</taxon>
        <taxon>Spirotrichea</taxon>
        <taxon>Hypotrichia</taxon>
        <taxon>Euplotida</taxon>
        <taxon>Euplotidae</taxon>
        <taxon>Moneuplotes</taxon>
    </lineage>
</organism>
<proteinExistence type="predicted"/>
<dbReference type="Proteomes" id="UP001295684">
    <property type="component" value="Unassembled WGS sequence"/>
</dbReference>
<dbReference type="EMBL" id="CAMPGE010028449">
    <property type="protein sequence ID" value="CAI2385972.1"/>
    <property type="molecule type" value="Genomic_DNA"/>
</dbReference>
<evidence type="ECO:0000313" key="1">
    <source>
        <dbReference type="EMBL" id="CAI2385972.1"/>
    </source>
</evidence>
<comment type="caution">
    <text evidence="1">The sequence shown here is derived from an EMBL/GenBank/DDBJ whole genome shotgun (WGS) entry which is preliminary data.</text>
</comment>
<dbReference type="AlphaFoldDB" id="A0AAD2D9H2"/>
<name>A0AAD2D9H2_EUPCR</name>
<evidence type="ECO:0000313" key="2">
    <source>
        <dbReference type="Proteomes" id="UP001295684"/>
    </source>
</evidence>
<accession>A0AAD2D9H2</accession>
<protein>
    <submittedName>
        <fullName evidence="1">Uncharacterized protein</fullName>
    </submittedName>
</protein>
<gene>
    <name evidence="1" type="ORF">ECRASSUSDP1_LOCUS27570</name>
</gene>
<keyword evidence="2" id="KW-1185">Reference proteome</keyword>
<sequence length="54" mass="6419">MLDFIYTVVLNIKFCQNKRANSIKHSFKNKFKFCMLPTNTFSAFLQNHMNQDSN</sequence>